<accession>A0A1W0E4M2</accession>
<dbReference type="EMBL" id="MNPJ01000022">
    <property type="protein sequence ID" value="OQS54152.1"/>
    <property type="molecule type" value="Genomic_DNA"/>
</dbReference>
<dbReference type="VEuPathDB" id="MicrosporidiaDB:EHP00_1754"/>
<sequence>MLVFSLFTSQTNTKLKYIDFMQTYQYLKYKQIAVLFLFKPKEIIKRSEIFIKSIFYFKITNKKMSLEFFYEKEFKCRTV</sequence>
<reference evidence="1 2" key="1">
    <citation type="journal article" date="2017" name="Environ. Microbiol.">
        <title>Decay of the glycolytic pathway and adaptation to intranuclear parasitism within Enterocytozoonidae microsporidia.</title>
        <authorList>
            <person name="Wiredu Boakye D."/>
            <person name="Jaroenlak P."/>
            <person name="Prachumwat A."/>
            <person name="Williams T.A."/>
            <person name="Bateman K.S."/>
            <person name="Itsathitphaisarn O."/>
            <person name="Sritunyalucksana K."/>
            <person name="Paszkiewicz K.H."/>
            <person name="Moore K.A."/>
            <person name="Stentiford G.D."/>
            <person name="Williams B.A."/>
        </authorList>
    </citation>
    <scope>NUCLEOTIDE SEQUENCE [LARGE SCALE GENOMIC DNA]</scope>
    <source>
        <strain evidence="1 2">TH1</strain>
    </source>
</reference>
<dbReference type="AlphaFoldDB" id="A0A1W0E4M2"/>
<keyword evidence="2" id="KW-1185">Reference proteome</keyword>
<proteinExistence type="predicted"/>
<comment type="caution">
    <text evidence="1">The sequence shown here is derived from an EMBL/GenBank/DDBJ whole genome shotgun (WGS) entry which is preliminary data.</text>
</comment>
<organism evidence="1 2">
    <name type="scientific">Ecytonucleospora hepatopenaei</name>
    <dbReference type="NCBI Taxonomy" id="646526"/>
    <lineage>
        <taxon>Eukaryota</taxon>
        <taxon>Fungi</taxon>
        <taxon>Fungi incertae sedis</taxon>
        <taxon>Microsporidia</taxon>
        <taxon>Enterocytozoonidae</taxon>
        <taxon>Ecytonucleospora</taxon>
    </lineage>
</organism>
<name>A0A1W0E4M2_9MICR</name>
<evidence type="ECO:0000313" key="1">
    <source>
        <dbReference type="EMBL" id="OQS54152.1"/>
    </source>
</evidence>
<evidence type="ECO:0000313" key="2">
    <source>
        <dbReference type="Proteomes" id="UP000192758"/>
    </source>
</evidence>
<protein>
    <submittedName>
        <fullName evidence="1">Uncharacterized protein</fullName>
    </submittedName>
</protein>
<gene>
    <name evidence="1" type="ORF">EHP00_1754</name>
</gene>
<dbReference type="Proteomes" id="UP000192758">
    <property type="component" value="Unassembled WGS sequence"/>
</dbReference>